<evidence type="ECO:0000313" key="5">
    <source>
        <dbReference type="EMBL" id="OBK89453.1"/>
    </source>
</evidence>
<keyword evidence="2" id="KW-0645">Protease</keyword>
<dbReference type="InterPro" id="IPR054613">
    <property type="entry name" value="Peptidase_S78_dom"/>
</dbReference>
<sequence>MTLIGYAATFEPYEMYGGPANCGWIEQIGRNAFDRTLREQPDLHLLVNHEGLPLARTGSGTLELSVDDHGLKVRAELDRSDPDVQQLEPKMRRGDMNEMSFAFRVKAQTWSAAPGYDDPQSQRTITEVSLHKGDVSVVNWGANPTTVAEVLGKRRKGRNGVKKTLTRAEMEAIMLADAKRANRSNRRSGKPLMTREEAEKQMAYDASVYRARQAIGRNILARAEEVLGFPPVPGLVNGRVTPKSIGCVDPGRITPADLGIHSILPHQRAVVEEMVRRAEAERELARQRDRRDAVAYMNPSYRPWK</sequence>
<dbReference type="Pfam" id="PF04586">
    <property type="entry name" value="Peptidase_S78"/>
    <property type="match status" value="1"/>
</dbReference>
<organism evidence="5 6">
    <name type="scientific">Mycolicibacter heraklionensis</name>
    <dbReference type="NCBI Taxonomy" id="512402"/>
    <lineage>
        <taxon>Bacteria</taxon>
        <taxon>Bacillati</taxon>
        <taxon>Actinomycetota</taxon>
        <taxon>Actinomycetes</taxon>
        <taxon>Mycobacteriales</taxon>
        <taxon>Mycobacteriaceae</taxon>
        <taxon>Mycolicibacter</taxon>
    </lineage>
</organism>
<dbReference type="NCBIfam" id="TIGR01543">
    <property type="entry name" value="proheadase_HK97"/>
    <property type="match status" value="1"/>
</dbReference>
<keyword evidence="3" id="KW-0378">Hydrolase</keyword>
<evidence type="ECO:0000313" key="6">
    <source>
        <dbReference type="Proteomes" id="UP000093712"/>
    </source>
</evidence>
<comment type="caution">
    <text evidence="5">The sequence shown here is derived from an EMBL/GenBank/DDBJ whole genome shotgun (WGS) entry which is preliminary data.</text>
</comment>
<dbReference type="AlphaFoldDB" id="A0AA91F1Z0"/>
<gene>
    <name evidence="5" type="ORF">A5649_13455</name>
</gene>
<evidence type="ECO:0000256" key="3">
    <source>
        <dbReference type="ARBA" id="ARBA00022801"/>
    </source>
</evidence>
<dbReference type="Proteomes" id="UP000093712">
    <property type="component" value="Unassembled WGS sequence"/>
</dbReference>
<evidence type="ECO:0000256" key="1">
    <source>
        <dbReference type="ARBA" id="ARBA00022612"/>
    </source>
</evidence>
<accession>A0AA91F1Z0</accession>
<keyword evidence="1" id="KW-1188">Viral release from host cell</keyword>
<name>A0AA91F1Z0_9MYCO</name>
<evidence type="ECO:0000259" key="4">
    <source>
        <dbReference type="Pfam" id="PF04586"/>
    </source>
</evidence>
<evidence type="ECO:0000256" key="2">
    <source>
        <dbReference type="ARBA" id="ARBA00022670"/>
    </source>
</evidence>
<proteinExistence type="predicted"/>
<dbReference type="InterPro" id="IPR006433">
    <property type="entry name" value="Prohead_protease"/>
</dbReference>
<feature type="domain" description="Prohead serine protease" evidence="4">
    <location>
        <begin position="2"/>
        <end position="150"/>
    </location>
</feature>
<dbReference type="GO" id="GO:0006508">
    <property type="term" value="P:proteolysis"/>
    <property type="evidence" value="ECO:0007669"/>
    <property type="project" value="UniProtKB-KW"/>
</dbReference>
<dbReference type="EMBL" id="LZME01000007">
    <property type="protein sequence ID" value="OBK89453.1"/>
    <property type="molecule type" value="Genomic_DNA"/>
</dbReference>
<reference evidence="5 6" key="1">
    <citation type="submission" date="2016-06" db="EMBL/GenBank/DDBJ databases">
        <authorList>
            <person name="Sutton G."/>
            <person name="Brinkac L."/>
            <person name="Sanka R."/>
            <person name="Adams M."/>
            <person name="Lau E."/>
            <person name="Garcia-Basteiro A."/>
            <person name="Lopez-Varela E."/>
            <person name="Palencia S."/>
        </authorList>
    </citation>
    <scope>NUCLEOTIDE SEQUENCE [LARGE SCALE GENOMIC DNA]</scope>
    <source>
        <strain evidence="5 6">1211594.5</strain>
    </source>
</reference>
<dbReference type="GO" id="GO:0008233">
    <property type="term" value="F:peptidase activity"/>
    <property type="evidence" value="ECO:0007669"/>
    <property type="project" value="UniProtKB-KW"/>
</dbReference>
<protein>
    <recommendedName>
        <fullName evidence="4">Prohead serine protease domain-containing protein</fullName>
    </recommendedName>
</protein>